<protein>
    <recommendedName>
        <fullName evidence="4">HTH-type transcriptional regulator</fullName>
    </recommendedName>
</protein>
<name>B8JAU3_ANAD2</name>
<evidence type="ECO:0000313" key="6">
    <source>
        <dbReference type="EMBL" id="ACL63754.1"/>
    </source>
</evidence>
<evidence type="ECO:0000313" key="7">
    <source>
        <dbReference type="Proteomes" id="UP000007089"/>
    </source>
</evidence>
<proteinExistence type="inferred from homology"/>
<dbReference type="InterPro" id="IPR036388">
    <property type="entry name" value="WH-like_DNA-bd_sf"/>
</dbReference>
<dbReference type="GO" id="GO:0003700">
    <property type="term" value="F:DNA-binding transcription factor activity"/>
    <property type="evidence" value="ECO:0007669"/>
    <property type="project" value="InterPro"/>
</dbReference>
<dbReference type="Proteomes" id="UP000007089">
    <property type="component" value="Chromosome"/>
</dbReference>
<organism evidence="6 7">
    <name type="scientific">Anaeromyxobacter dehalogenans (strain ATCC BAA-258 / DSM 21875 / 2CP-1)</name>
    <dbReference type="NCBI Taxonomy" id="455488"/>
    <lineage>
        <taxon>Bacteria</taxon>
        <taxon>Pseudomonadati</taxon>
        <taxon>Myxococcota</taxon>
        <taxon>Myxococcia</taxon>
        <taxon>Myxococcales</taxon>
        <taxon>Cystobacterineae</taxon>
        <taxon>Anaeromyxobacteraceae</taxon>
        <taxon>Anaeromyxobacter</taxon>
    </lineage>
</organism>
<evidence type="ECO:0000256" key="2">
    <source>
        <dbReference type="ARBA" id="ARBA00023125"/>
    </source>
</evidence>
<keyword evidence="7" id="KW-1185">Reference proteome</keyword>
<dbReference type="InterPro" id="IPR026282">
    <property type="entry name" value="MJ1563"/>
</dbReference>
<keyword evidence="2 4" id="KW-0238">DNA-binding</keyword>
<dbReference type="PANTHER" id="PTHR38465:SF1">
    <property type="entry name" value="HTH-TYPE TRANSCRIPTIONAL REGULATOR MJ1563-RELATED"/>
    <property type="match status" value="1"/>
</dbReference>
<evidence type="ECO:0000256" key="3">
    <source>
        <dbReference type="ARBA" id="ARBA00023163"/>
    </source>
</evidence>
<dbReference type="InterPro" id="IPR000835">
    <property type="entry name" value="HTH_MarR-typ"/>
</dbReference>
<sequence>MTAAAQRAAAPTSHALQKADLAVADAVGALMELWGFRRQLGRIWAVLFLSDRPLAAPDLCDRLQISTGLLSMSLAELRRWGVVRTVEVPGDRKEHFEAETNVWKLVARVLREREKRAVEQALAAFERALAEVRAALADVDPAVKAQARFKARRLEVLSDLARAALTVLKLLVDSSRADVGPIKALSEALARRD</sequence>
<evidence type="ECO:0000256" key="4">
    <source>
        <dbReference type="PIRNR" id="PIRNR006707"/>
    </source>
</evidence>
<dbReference type="HOGENOM" id="CLU_107540_2_0_7"/>
<dbReference type="Pfam" id="PF12802">
    <property type="entry name" value="MarR_2"/>
    <property type="match status" value="1"/>
</dbReference>
<evidence type="ECO:0000256" key="1">
    <source>
        <dbReference type="ARBA" id="ARBA00023015"/>
    </source>
</evidence>
<keyword evidence="1 4" id="KW-0805">Transcription regulation</keyword>
<dbReference type="RefSeq" id="WP_011419427.1">
    <property type="nucleotide sequence ID" value="NC_011891.1"/>
</dbReference>
<dbReference type="InterPro" id="IPR052362">
    <property type="entry name" value="HTH-GbsR_regulator"/>
</dbReference>
<accession>B8JAU3</accession>
<dbReference type="PANTHER" id="PTHR38465">
    <property type="entry name" value="HTH-TYPE TRANSCRIPTIONAL REGULATOR MJ1563-RELATED"/>
    <property type="match status" value="1"/>
</dbReference>
<dbReference type="SUPFAM" id="SSF46785">
    <property type="entry name" value="Winged helix' DNA-binding domain"/>
    <property type="match status" value="1"/>
</dbReference>
<dbReference type="EMBL" id="CP001359">
    <property type="protein sequence ID" value="ACL63754.1"/>
    <property type="molecule type" value="Genomic_DNA"/>
</dbReference>
<comment type="similarity">
    <text evidence="4">Belongs to the GbsR family.</text>
</comment>
<dbReference type="GO" id="GO:0003677">
    <property type="term" value="F:DNA binding"/>
    <property type="evidence" value="ECO:0007669"/>
    <property type="project" value="UniProtKB-UniRule"/>
</dbReference>
<dbReference type="AlphaFoldDB" id="B8JAU3"/>
<dbReference type="Gene3D" id="1.10.10.10">
    <property type="entry name" value="Winged helix-like DNA-binding domain superfamily/Winged helix DNA-binding domain"/>
    <property type="match status" value="1"/>
</dbReference>
<dbReference type="KEGG" id="acp:A2cp1_0397"/>
<gene>
    <name evidence="6" type="ordered locus">A2cp1_0397</name>
</gene>
<dbReference type="InterPro" id="IPR036390">
    <property type="entry name" value="WH_DNA-bd_sf"/>
</dbReference>
<reference evidence="6" key="1">
    <citation type="submission" date="2009-01" db="EMBL/GenBank/DDBJ databases">
        <title>Complete sequence of Anaeromyxobacter dehalogenans 2CP-1.</title>
        <authorList>
            <consortium name="US DOE Joint Genome Institute"/>
            <person name="Lucas S."/>
            <person name="Copeland A."/>
            <person name="Lapidus A."/>
            <person name="Glavina del Rio T."/>
            <person name="Dalin E."/>
            <person name="Tice H."/>
            <person name="Bruce D."/>
            <person name="Goodwin L."/>
            <person name="Pitluck S."/>
            <person name="Saunders E."/>
            <person name="Brettin T."/>
            <person name="Detter J.C."/>
            <person name="Han C."/>
            <person name="Larimer F."/>
            <person name="Land M."/>
            <person name="Hauser L."/>
            <person name="Kyrpides N."/>
            <person name="Ovchinnikova G."/>
            <person name="Beliaev A.S."/>
            <person name="Richardson P."/>
        </authorList>
    </citation>
    <scope>NUCLEOTIDE SEQUENCE</scope>
    <source>
        <strain evidence="6">2CP-1</strain>
    </source>
</reference>
<dbReference type="PIRSF" id="PIRSF006707">
    <property type="entry name" value="MJ1563"/>
    <property type="match status" value="1"/>
</dbReference>
<evidence type="ECO:0000259" key="5">
    <source>
        <dbReference type="Pfam" id="PF12802"/>
    </source>
</evidence>
<feature type="domain" description="HTH marR-type" evidence="5">
    <location>
        <begin position="44"/>
        <end position="93"/>
    </location>
</feature>
<keyword evidence="3 4" id="KW-0804">Transcription</keyword>